<evidence type="ECO:0000313" key="15">
    <source>
        <dbReference type="Ensembl" id="ENSECRP00000027048.1"/>
    </source>
</evidence>
<dbReference type="InterPro" id="IPR001650">
    <property type="entry name" value="Helicase_C-like"/>
</dbReference>
<sequence length="1996" mass="224212">MAVSSGKQRTLFQTWGASAAPRQPTLSKGQTDTACKTSTKEKPPRKQLRETPAQRSTLWGTVGPAGVEQVAEDDDDLLLVAVYEAERSLNAPAADTVPAEPTQAPSLPSVLPGIDMTAADVWIYPTNYPVRDYQYSITQTALFNNTLVCLPTGMGKTFIAAVVMYNFYRWYPSGKIVFMAPTKPLVAQQIEACYQVMGIPQQHMAEMTGSTQAADRRQIWRSRRVFFLTPQVMVNDMSREACPATQVKCLVIDEAHKALGNHAYCQVVKELTNYTLQFRILALSATPGSDSKSIQQVISNLLISRIELRSEECPDIQAYSHQRCVEKIVVPLGDKLKAHQAKYLQVLEAFVSRLIRLNVLSRRDFQSLTKYQLVLARDQMRRNPHPHITGLQQGIVEGDFALCISLYHGYELLLQMGLRSLFLFMQGIMDGTKGMTRARNELSRNGDFIELYETMKDMFMGTNGVSAAGVEKPFIYSHPKLKTLEDVVVEHFKSWAGLRDQETSGGNESAVDTRVMIFSSFRESVQEIAEMLSCHKPLLRVMTFMGQSSSGKSVKGFTQKEQLEVVKRFRAGGFNTLVSTCVGEEGLDIGEVDLIVCFDAQKSPIRLVQRMGRTGRKRRGRIVVILAEGREERTYNQSQITRKSINKTILGSNKAFHMYPNSPRMVPDGVSPVCHKMYITVGQYQHSEKARRSSKARKSGTDLLDSFMFPRMPEEESSNGLLTAKEYEAWKSMFCLEEEPLPKLKKKESPCSENTSKVRELSLSEWRYWQSQLFPVEKVDHSHRCKNFVDIMRLIDSMREEEEQQIGECRYALELMPHLHSEDVSSTGDRRNSNKAKAKSKNLDQCNVNGLFKSGVVQKDLLLHPRNSTKRTMLRCNSAPSYNKTFMDTMPGPVDHRGSQSWALLDSKSADDLKMAHSESTSKIKFNTSNNAGALTQSLDAIEHFVEDKRLSPKSDFAFSSVGLHEEALLDLSNMFYLQNEKTFVKADIAEDLQDNVKSILTSVKDFLAKSPPHTLKIESKPEVKEEAWSPQQMLYPPVNFCLVENSDSNHEDEESVVELDTGPKRQQEVVSLSDHSEKSEMLSCQSWDEVFDVESICEDDLDNGRQVKQERAAIGTEHSLTGTNLMEQNDSRDLFEDDDLFREAATSCLSARSNREPNERNLVKPDLEEKQIEYHEDTDFEEFEQKKSAEDAEVFDCSNELFSVNFDLGFSIESSDEEASEKLQDIEREALNPATSYSSPEKPGCPGNGDVALKQGHLFDISTPTAYFYDKSSTPLSHHAPTKSVSNSVIKQVSKISPLFVKKQQQLELAQPSSPSYLSSTVETPNHRNTESFFKRKREASEGFRERGTPGSIKRAFLLQEHSEKTRTPASRTPNRKLVLPNISLPPLVTSSDSEEEIVLRRQGRRAMANKLASPKSESDRDSPVLPNRKRSCPLNNSSIIELSDDDFQDTSLVVCKRDNRLDASNREKSKSLKRLKLQKKSEKHSQQGSARYFLDEEAEVSSEEAENISSDEDGSSEEEHENSLAGFVVDQTQLSQGLNDSEMQGVYLKSVRSPIIQNKYKMVFKQKHSINIFSQIPEQDETYLQDSFVVHEEEEEEVNPEEVTAVELEHEDSLEGTHKRYHTRRQAQLKQLTRKPQGKKKGSRIIIQEDSSDEEGSCAGNLQSRGDQAFAFKTPKPVTALQSPKSTSTGQDQARVRMNLRVSLADTIDFQPGPSPALVRTSPAKHKLVAPGEEEEPKAESCELNRMSNPPSVPSTSDVKPGPLCILVNSREILSGPEIVSCLRLQHGMRVAVSSLGVCDFIVSNRMAVERQSESDISSVQNRAKLTERIKELRACFDRICVIVEKDRLKPGETFKECSKSKTYTSTVSAMIKAGIRVLFSSSPLETAGLLADLAHLEQRKSMAISVPLEVTGPRQLAFDFYLAIPGVSYVAALNLYHRCGSVWKVVNSSVEELAAVMGLGRRRAEQIFRYFHHVFDPQMLPHTTDAGGKKSSR</sequence>
<feature type="region of interest" description="Disordered" evidence="12">
    <location>
        <begin position="1714"/>
        <end position="1760"/>
    </location>
</feature>
<keyword evidence="3" id="KW-0547">Nucleotide-binding</keyword>
<dbReference type="GO" id="GO:0045003">
    <property type="term" value="P:double-strand break repair via synthesis-dependent strand annealing"/>
    <property type="evidence" value="ECO:0007669"/>
    <property type="project" value="TreeGrafter"/>
</dbReference>
<dbReference type="CDD" id="cd18801">
    <property type="entry name" value="SF2_C_FANCM_Hef"/>
    <property type="match status" value="1"/>
</dbReference>
<keyword evidence="7" id="KW-0067">ATP-binding</keyword>
<comment type="similarity">
    <text evidence="2">Belongs to the DEAD box helicase family. DEAH subfamily. FANCM sub-subfamily.</text>
</comment>
<keyword evidence="4" id="KW-0227">DNA damage</keyword>
<evidence type="ECO:0000256" key="1">
    <source>
        <dbReference type="ARBA" id="ARBA00004123"/>
    </source>
</evidence>
<dbReference type="Gene3D" id="1.10.150.20">
    <property type="entry name" value="5' to 3' exonuclease, C-terminal subdomain"/>
    <property type="match status" value="1"/>
</dbReference>
<evidence type="ECO:0000256" key="6">
    <source>
        <dbReference type="ARBA" id="ARBA00022806"/>
    </source>
</evidence>
<dbReference type="InterPro" id="IPR031879">
    <property type="entry name" value="FANCM-MHF-bd"/>
</dbReference>
<dbReference type="Pfam" id="PF16783">
    <property type="entry name" value="FANCM-MHF_bd"/>
    <property type="match status" value="1"/>
</dbReference>
<keyword evidence="9" id="KW-0539">Nucleus</keyword>
<name>A0A8C4T6L4_ERPCA</name>
<dbReference type="Pfam" id="PF00270">
    <property type="entry name" value="DEAD"/>
    <property type="match status" value="1"/>
</dbReference>
<protein>
    <recommendedName>
        <fullName evidence="11">ATP-dependent RNA helicase FANCM</fullName>
    </recommendedName>
</protein>
<dbReference type="SUPFAM" id="SSF52540">
    <property type="entry name" value="P-loop containing nucleoside triphosphate hydrolases"/>
    <property type="match status" value="1"/>
</dbReference>
<reference evidence="15" key="2">
    <citation type="submission" date="2025-08" db="UniProtKB">
        <authorList>
            <consortium name="Ensembl"/>
        </authorList>
    </citation>
    <scope>IDENTIFICATION</scope>
</reference>
<dbReference type="Pfam" id="PF02732">
    <property type="entry name" value="ERCC4"/>
    <property type="match status" value="1"/>
</dbReference>
<dbReference type="PANTHER" id="PTHR14025">
    <property type="entry name" value="FANCONI ANEMIA GROUP M FANCM FAMILY MEMBER"/>
    <property type="match status" value="1"/>
</dbReference>
<dbReference type="PROSITE" id="PS51194">
    <property type="entry name" value="HELICASE_CTER"/>
    <property type="match status" value="1"/>
</dbReference>
<feature type="compositionally biased region" description="Polar residues" evidence="12">
    <location>
        <begin position="24"/>
        <end position="37"/>
    </location>
</feature>
<evidence type="ECO:0000259" key="14">
    <source>
        <dbReference type="PROSITE" id="PS51194"/>
    </source>
</evidence>
<feature type="compositionally biased region" description="Polar residues" evidence="12">
    <location>
        <begin position="1"/>
        <end position="16"/>
    </location>
</feature>
<evidence type="ECO:0000256" key="7">
    <source>
        <dbReference type="ARBA" id="ARBA00022840"/>
    </source>
</evidence>
<evidence type="ECO:0000256" key="5">
    <source>
        <dbReference type="ARBA" id="ARBA00022801"/>
    </source>
</evidence>
<dbReference type="GO" id="GO:0004518">
    <property type="term" value="F:nuclease activity"/>
    <property type="evidence" value="ECO:0007669"/>
    <property type="project" value="InterPro"/>
</dbReference>
<dbReference type="GO" id="GO:0036297">
    <property type="term" value="P:interstrand cross-link repair"/>
    <property type="evidence" value="ECO:0007669"/>
    <property type="project" value="TreeGrafter"/>
</dbReference>
<dbReference type="Gene3D" id="1.20.1320.20">
    <property type="entry name" value="hef helicase domain"/>
    <property type="match status" value="1"/>
</dbReference>
<keyword evidence="8" id="KW-0234">DNA repair</keyword>
<keyword evidence="6" id="KW-0347">Helicase</keyword>
<evidence type="ECO:0000259" key="13">
    <source>
        <dbReference type="PROSITE" id="PS51192"/>
    </source>
</evidence>
<evidence type="ECO:0000256" key="3">
    <source>
        <dbReference type="ARBA" id="ARBA00022741"/>
    </source>
</evidence>
<dbReference type="Gene3D" id="3.40.50.10130">
    <property type="match status" value="1"/>
</dbReference>
<feature type="compositionally biased region" description="Polar residues" evidence="12">
    <location>
        <begin position="1682"/>
        <end position="1694"/>
    </location>
</feature>
<reference evidence="15" key="1">
    <citation type="submission" date="2021-06" db="EMBL/GenBank/DDBJ databases">
        <authorList>
            <consortium name="Wellcome Sanger Institute Data Sharing"/>
        </authorList>
    </citation>
    <scope>NUCLEOTIDE SEQUENCE [LARGE SCALE GENOMIC DNA]</scope>
</reference>
<dbReference type="InterPro" id="IPR011335">
    <property type="entry name" value="Restrct_endonuc-II-like"/>
</dbReference>
<proteinExistence type="inferred from homology"/>
<dbReference type="Ensembl" id="ENSECRT00000027618.1">
    <property type="protein sequence ID" value="ENSECRP00000027048.1"/>
    <property type="gene ID" value="ENSECRG00000018240.1"/>
</dbReference>
<evidence type="ECO:0000256" key="8">
    <source>
        <dbReference type="ARBA" id="ARBA00023204"/>
    </source>
</evidence>
<evidence type="ECO:0000256" key="10">
    <source>
        <dbReference type="ARBA" id="ARBA00058282"/>
    </source>
</evidence>
<dbReference type="GO" id="GO:0005524">
    <property type="term" value="F:ATP binding"/>
    <property type="evidence" value="ECO:0007669"/>
    <property type="project" value="UniProtKB-KW"/>
</dbReference>
<feature type="region of interest" description="Disordered" evidence="12">
    <location>
        <begin position="1"/>
        <end position="61"/>
    </location>
</feature>
<reference evidence="15" key="3">
    <citation type="submission" date="2025-09" db="UniProtKB">
        <authorList>
            <consortium name="Ensembl"/>
        </authorList>
    </citation>
    <scope>IDENTIFICATION</scope>
</reference>
<feature type="compositionally biased region" description="Polar residues" evidence="12">
    <location>
        <begin position="1748"/>
        <end position="1760"/>
    </location>
</feature>
<evidence type="ECO:0000256" key="12">
    <source>
        <dbReference type="SAM" id="MobiDB-lite"/>
    </source>
</evidence>
<dbReference type="InterPro" id="IPR014001">
    <property type="entry name" value="Helicase_ATP-bd"/>
</dbReference>
<dbReference type="Proteomes" id="UP000694620">
    <property type="component" value="Chromosome 16"/>
</dbReference>
<dbReference type="Pfam" id="PF00271">
    <property type="entry name" value="Helicase_C"/>
    <property type="match status" value="1"/>
</dbReference>
<feature type="region of interest" description="Disordered" evidence="12">
    <location>
        <begin position="1407"/>
        <end position="1437"/>
    </location>
</feature>
<dbReference type="GeneTree" id="ENSGT00940000156480"/>
<accession>A0A8C4T6L4</accession>
<dbReference type="GO" id="GO:0000400">
    <property type="term" value="F:four-way junction DNA binding"/>
    <property type="evidence" value="ECO:0007669"/>
    <property type="project" value="TreeGrafter"/>
</dbReference>
<dbReference type="GO" id="GO:0016787">
    <property type="term" value="F:hydrolase activity"/>
    <property type="evidence" value="ECO:0007669"/>
    <property type="project" value="UniProtKB-KW"/>
</dbReference>
<dbReference type="GO" id="GO:0009378">
    <property type="term" value="F:four-way junction helicase activity"/>
    <property type="evidence" value="ECO:0007669"/>
    <property type="project" value="TreeGrafter"/>
</dbReference>
<gene>
    <name evidence="15" type="primary">FANCM</name>
</gene>
<keyword evidence="5" id="KW-0378">Hydrolase</keyword>
<dbReference type="SUPFAM" id="SSF47781">
    <property type="entry name" value="RuvA domain 2-like"/>
    <property type="match status" value="1"/>
</dbReference>
<dbReference type="PROSITE" id="PS51192">
    <property type="entry name" value="HELICASE_ATP_BIND_1"/>
    <property type="match status" value="1"/>
</dbReference>
<comment type="function">
    <text evidence="10">DNA-dependent ATPase component of the Fanconi anemia (FA) core complex. Required for the normal activation of the FA pathway, leading to monoubiquitination of the FANCI-FANCD2 complex in response to DNA damage, cellular resistance to DNA cross-linking drugs, and prevention of chromosomal breakage. In complex with CENPS and CENPX, binds double-stranded DNA (dsDNA), fork-structured DNA (fsDNA) and Holliday junction substrates. Its ATP-dependent DNA branch migration activity can process branched DNA structures such as a movable replication fork. This activity is strongly stimulated in the presence of CENPS and CENPX. In complex with FAAP24, efficiently binds to single-strand DNA (ssDNA), splayed-arm DNA, and 3'-flap substrates. In vitro, on its own, strongly binds ssDNA oligomers and weakly fsDNA, but does not bind to dsDNA.</text>
</comment>
<dbReference type="GO" id="GO:0035825">
    <property type="term" value="P:homologous recombination"/>
    <property type="evidence" value="ECO:0007669"/>
    <property type="project" value="UniProtKB-ARBA"/>
</dbReference>
<dbReference type="FunFam" id="1.20.1320.20:FF:000001">
    <property type="entry name" value="Fanconi anemia, complementation group M"/>
    <property type="match status" value="1"/>
</dbReference>
<dbReference type="InterPro" id="IPR039686">
    <property type="entry name" value="FANCM/Mph1-like_ID"/>
</dbReference>
<dbReference type="InterPro" id="IPR027417">
    <property type="entry name" value="P-loop_NTPase"/>
</dbReference>
<feature type="domain" description="Helicase ATP-binding" evidence="13">
    <location>
        <begin position="137"/>
        <end position="305"/>
    </location>
</feature>
<feature type="domain" description="Helicase C-terminal" evidence="14">
    <location>
        <begin position="483"/>
        <end position="664"/>
    </location>
</feature>
<feature type="compositionally biased region" description="Acidic residues" evidence="12">
    <location>
        <begin position="1497"/>
        <end position="1522"/>
    </location>
</feature>
<dbReference type="InterPro" id="IPR047418">
    <property type="entry name" value="XPF_nuclease_FANCM"/>
</dbReference>
<dbReference type="SMART" id="SM00487">
    <property type="entry name" value="DEXDc"/>
    <property type="match status" value="1"/>
</dbReference>
<dbReference type="InterPro" id="IPR006166">
    <property type="entry name" value="ERCC4_domain"/>
</dbReference>
<organism evidence="15 16">
    <name type="scientific">Erpetoichthys calabaricus</name>
    <name type="common">Rope fish</name>
    <name type="synonym">Calamoichthys calabaricus</name>
    <dbReference type="NCBI Taxonomy" id="27687"/>
    <lineage>
        <taxon>Eukaryota</taxon>
        <taxon>Metazoa</taxon>
        <taxon>Chordata</taxon>
        <taxon>Craniata</taxon>
        <taxon>Vertebrata</taxon>
        <taxon>Euteleostomi</taxon>
        <taxon>Actinopterygii</taxon>
        <taxon>Polypteriformes</taxon>
        <taxon>Polypteridae</taxon>
        <taxon>Erpetoichthys</taxon>
    </lineage>
</organism>
<comment type="subcellular location">
    <subcellularLocation>
        <location evidence="1">Nucleus</location>
    </subcellularLocation>
</comment>
<evidence type="ECO:0000313" key="16">
    <source>
        <dbReference type="Proteomes" id="UP000694620"/>
    </source>
</evidence>
<evidence type="ECO:0000256" key="2">
    <source>
        <dbReference type="ARBA" id="ARBA00009889"/>
    </source>
</evidence>
<dbReference type="GO" id="GO:0005634">
    <property type="term" value="C:nucleus"/>
    <property type="evidence" value="ECO:0007669"/>
    <property type="project" value="UniProtKB-SubCell"/>
</dbReference>
<dbReference type="InterPro" id="IPR044749">
    <property type="entry name" value="FANCM_DEXDc"/>
</dbReference>
<dbReference type="SMART" id="SM00490">
    <property type="entry name" value="HELICc"/>
    <property type="match status" value="1"/>
</dbReference>
<feature type="compositionally biased region" description="Basic residues" evidence="12">
    <location>
        <begin position="1621"/>
        <end position="1645"/>
    </location>
</feature>
<dbReference type="CDD" id="cd12091">
    <property type="entry name" value="FANCM_ID"/>
    <property type="match status" value="1"/>
</dbReference>
<feature type="region of interest" description="Disordered" evidence="12">
    <location>
        <begin position="1467"/>
        <end position="1524"/>
    </location>
</feature>
<dbReference type="Gene3D" id="3.40.50.300">
    <property type="entry name" value="P-loop containing nucleotide triphosphate hydrolases"/>
    <property type="match status" value="2"/>
</dbReference>
<dbReference type="SUPFAM" id="SSF52980">
    <property type="entry name" value="Restriction endonuclease-like"/>
    <property type="match status" value="1"/>
</dbReference>
<evidence type="ECO:0000256" key="11">
    <source>
        <dbReference type="ARBA" id="ARBA00083245"/>
    </source>
</evidence>
<keyword evidence="16" id="KW-1185">Reference proteome</keyword>
<feature type="region of interest" description="Disordered" evidence="12">
    <location>
        <begin position="1612"/>
        <end position="1664"/>
    </location>
</feature>
<dbReference type="CDD" id="cd18033">
    <property type="entry name" value="DEXDc_FANCM"/>
    <property type="match status" value="1"/>
</dbReference>
<dbReference type="CDD" id="cd20077">
    <property type="entry name" value="XPF_nuclease_FANCM"/>
    <property type="match status" value="1"/>
</dbReference>
<dbReference type="InterPro" id="IPR011545">
    <property type="entry name" value="DEAD/DEAH_box_helicase_dom"/>
</dbReference>
<dbReference type="GO" id="GO:0043138">
    <property type="term" value="F:3'-5' DNA helicase activity"/>
    <property type="evidence" value="ECO:0007669"/>
    <property type="project" value="InterPro"/>
</dbReference>
<evidence type="ECO:0000256" key="4">
    <source>
        <dbReference type="ARBA" id="ARBA00022763"/>
    </source>
</evidence>
<dbReference type="PANTHER" id="PTHR14025:SF20">
    <property type="entry name" value="FANCONI ANEMIA GROUP M PROTEIN"/>
    <property type="match status" value="1"/>
</dbReference>
<evidence type="ECO:0000256" key="9">
    <source>
        <dbReference type="ARBA" id="ARBA00023242"/>
    </source>
</evidence>
<feature type="region of interest" description="Disordered" evidence="12">
    <location>
        <begin position="1677"/>
        <end position="1696"/>
    </location>
</feature>
<dbReference type="SMART" id="SM00891">
    <property type="entry name" value="ERCC4"/>
    <property type="match status" value="1"/>
</dbReference>
<feature type="compositionally biased region" description="Basic and acidic residues" evidence="12">
    <location>
        <begin position="38"/>
        <end position="49"/>
    </location>
</feature>
<dbReference type="FunFam" id="3.40.50.300:FF:000861">
    <property type="entry name" value="Fanconi anemia, complementation group M"/>
    <property type="match status" value="1"/>
</dbReference>
<dbReference type="InterPro" id="IPR010994">
    <property type="entry name" value="RuvA_2-like"/>
</dbReference>